<accession>A0A1E3NRT7</accession>
<name>A0A1E3NRT7_9ASCO</name>
<dbReference type="RefSeq" id="XP_019019386.1">
    <property type="nucleotide sequence ID" value="XM_019161080.1"/>
</dbReference>
<keyword evidence="2" id="KW-1185">Reference proteome</keyword>
<dbReference type="Proteomes" id="UP000094455">
    <property type="component" value="Unassembled WGS sequence"/>
</dbReference>
<dbReference type="AlphaFoldDB" id="A0A1E3NRT7"/>
<dbReference type="GeneID" id="30177767"/>
<dbReference type="EMBL" id="KV454002">
    <property type="protein sequence ID" value="ODQ48273.1"/>
    <property type="molecule type" value="Genomic_DNA"/>
</dbReference>
<sequence length="56" mass="6225">MPLFDQIAEEKAVCKLSWISYFGGLAMRIGDSIELNQPILRRQADVGKVGFASKLL</sequence>
<evidence type="ECO:0000313" key="1">
    <source>
        <dbReference type="EMBL" id="ODQ48273.1"/>
    </source>
</evidence>
<organism evidence="1 2">
    <name type="scientific">Pichia membranifaciens NRRL Y-2026</name>
    <dbReference type="NCBI Taxonomy" id="763406"/>
    <lineage>
        <taxon>Eukaryota</taxon>
        <taxon>Fungi</taxon>
        <taxon>Dikarya</taxon>
        <taxon>Ascomycota</taxon>
        <taxon>Saccharomycotina</taxon>
        <taxon>Pichiomycetes</taxon>
        <taxon>Pichiales</taxon>
        <taxon>Pichiaceae</taxon>
        <taxon>Pichia</taxon>
    </lineage>
</organism>
<protein>
    <submittedName>
        <fullName evidence="1">Uncharacterized protein</fullName>
    </submittedName>
</protein>
<gene>
    <name evidence="1" type="ORF">PICMEDRAFT_16081</name>
</gene>
<proteinExistence type="predicted"/>
<evidence type="ECO:0000313" key="2">
    <source>
        <dbReference type="Proteomes" id="UP000094455"/>
    </source>
</evidence>
<reference evidence="1 2" key="1">
    <citation type="journal article" date="2016" name="Proc. Natl. Acad. Sci. U.S.A.">
        <title>Comparative genomics of biotechnologically important yeasts.</title>
        <authorList>
            <person name="Riley R."/>
            <person name="Haridas S."/>
            <person name="Wolfe K.H."/>
            <person name="Lopes M.R."/>
            <person name="Hittinger C.T."/>
            <person name="Goeker M."/>
            <person name="Salamov A.A."/>
            <person name="Wisecaver J.H."/>
            <person name="Long T.M."/>
            <person name="Calvey C.H."/>
            <person name="Aerts A.L."/>
            <person name="Barry K.W."/>
            <person name="Choi C."/>
            <person name="Clum A."/>
            <person name="Coughlan A.Y."/>
            <person name="Deshpande S."/>
            <person name="Douglass A.P."/>
            <person name="Hanson S.J."/>
            <person name="Klenk H.-P."/>
            <person name="LaButti K.M."/>
            <person name="Lapidus A."/>
            <person name="Lindquist E.A."/>
            <person name="Lipzen A.M."/>
            <person name="Meier-Kolthoff J.P."/>
            <person name="Ohm R.A."/>
            <person name="Otillar R.P."/>
            <person name="Pangilinan J.L."/>
            <person name="Peng Y."/>
            <person name="Rokas A."/>
            <person name="Rosa C.A."/>
            <person name="Scheuner C."/>
            <person name="Sibirny A.A."/>
            <person name="Slot J.C."/>
            <person name="Stielow J.B."/>
            <person name="Sun H."/>
            <person name="Kurtzman C.P."/>
            <person name="Blackwell M."/>
            <person name="Grigoriev I.V."/>
            <person name="Jeffries T.W."/>
        </authorList>
    </citation>
    <scope>NUCLEOTIDE SEQUENCE [LARGE SCALE GENOMIC DNA]</scope>
    <source>
        <strain evidence="1 2">NRRL Y-2026</strain>
    </source>
</reference>